<comment type="caution">
    <text evidence="8">The sequence shown here is derived from an EMBL/GenBank/DDBJ whole genome shotgun (WGS) entry which is preliminary data.</text>
</comment>
<reference evidence="8 9" key="1">
    <citation type="submission" date="2019-03" db="EMBL/GenBank/DDBJ databases">
        <title>Metabolic potential of uncultured bacteria and archaea associated with petroleum seepage in deep-sea sediments.</title>
        <authorList>
            <person name="Dong X."/>
            <person name="Hubert C."/>
        </authorList>
    </citation>
    <scope>NUCLEOTIDE SEQUENCE [LARGE SCALE GENOMIC DNA]</scope>
    <source>
        <strain evidence="8">E44_bin7</strain>
    </source>
</reference>
<evidence type="ECO:0000313" key="8">
    <source>
        <dbReference type="EMBL" id="TET11954.1"/>
    </source>
</evidence>
<keyword evidence="5" id="KW-0998">Cell outer membrane</keyword>
<feature type="non-terminal residue" evidence="8">
    <location>
        <position position="600"/>
    </location>
</feature>
<dbReference type="GO" id="GO:0009306">
    <property type="term" value="P:protein secretion"/>
    <property type="evidence" value="ECO:0007669"/>
    <property type="project" value="TreeGrafter"/>
</dbReference>
<accession>A0A523S1S1</accession>
<keyword evidence="2" id="KW-0813">Transport</keyword>
<dbReference type="SMART" id="SM00965">
    <property type="entry name" value="STN"/>
    <property type="match status" value="1"/>
</dbReference>
<evidence type="ECO:0000256" key="4">
    <source>
        <dbReference type="ARBA" id="ARBA00023136"/>
    </source>
</evidence>
<feature type="domain" description="Secretin/TonB short N-terminal" evidence="7">
    <location>
        <begin position="57"/>
        <end position="105"/>
    </location>
</feature>
<dbReference type="Pfam" id="PF03958">
    <property type="entry name" value="Secretin_N"/>
    <property type="match status" value="4"/>
</dbReference>
<keyword evidence="4" id="KW-0472">Membrane</keyword>
<evidence type="ECO:0000256" key="6">
    <source>
        <dbReference type="SAM" id="Coils"/>
    </source>
</evidence>
<dbReference type="Proteomes" id="UP000316360">
    <property type="component" value="Unassembled WGS sequence"/>
</dbReference>
<dbReference type="PANTHER" id="PTHR30332:SF24">
    <property type="entry name" value="SECRETIN GSPD-RELATED"/>
    <property type="match status" value="1"/>
</dbReference>
<evidence type="ECO:0000259" key="7">
    <source>
        <dbReference type="SMART" id="SM00965"/>
    </source>
</evidence>
<dbReference type="GO" id="GO:0019867">
    <property type="term" value="C:outer membrane"/>
    <property type="evidence" value="ECO:0007669"/>
    <property type="project" value="InterPro"/>
</dbReference>
<gene>
    <name evidence="8" type="ORF">E3J84_02225</name>
</gene>
<protein>
    <recommendedName>
        <fullName evidence="7">Secretin/TonB short N-terminal domain-containing protein</fullName>
    </recommendedName>
</protein>
<dbReference type="Gene3D" id="3.30.1370.120">
    <property type="match status" value="5"/>
</dbReference>
<keyword evidence="6" id="KW-0175">Coiled coil</keyword>
<sequence>MRRLVNFLVLLGVGLGLITSISYAQTTVFSDSKLISVDFKEADLRDVIGMLSVMTGLNIALDDDVEGRVTARLEDIPVLQALQMILEINDCQYEILDDIIKVTKIPILTQSFTLKYALASEVAELIKPLLSPEGSLKASEATNTLVISDKGINLEKIEEAIQEIDSPSFQLDTKVFSFKFIRADKTASLIQDQLSEVGKIEIDLSTNSLLVTDTSYNLTKLEDLVLGLDVFLPRKKIFTLKFALASEVSELIRPLLSPEGSLKVSEATNTLVISDKGMNLEKIEEAIQEIDSPSLQLDTKVFSFKFIRADKAASLIQDQLSEVGKVEIVLSTNSLQVTDTKYNFAKLEDFISILDVSQPREEKSFTLKFALVSDVEATLKSDYLNPGDEIIDVNVNKEKNEIVLASNSSTLKKIEDYLKELDVPEKNISKKEFSAEYLSLEELADLVRENLSSWGEIVEQDKAKNILIVKDTSYNLFKIGKVIEEKDVFASLKKTKTYEVEYASVSSLAERAKDFLSEEGKVVEEDEEESRFVVEDLKKNLKKIDELVKKVDDLEAQLTEKEYLLRYLTPQEAKEKLQLRNFLSEYGQIRLREVEKEEDI</sequence>
<dbReference type="InterPro" id="IPR038591">
    <property type="entry name" value="NolW-like_sf"/>
</dbReference>
<comment type="subcellular location">
    <subcellularLocation>
        <location evidence="1">Membrane</location>
    </subcellularLocation>
</comment>
<dbReference type="InterPro" id="IPR050810">
    <property type="entry name" value="Bact_Secretion_Sys_Channel"/>
</dbReference>
<dbReference type="PANTHER" id="PTHR30332">
    <property type="entry name" value="PROBABLE GENERAL SECRETION PATHWAY PROTEIN D"/>
    <property type="match status" value="1"/>
</dbReference>
<dbReference type="EMBL" id="SOKJ01000118">
    <property type="protein sequence ID" value="TET11954.1"/>
    <property type="molecule type" value="Genomic_DNA"/>
</dbReference>
<evidence type="ECO:0000256" key="2">
    <source>
        <dbReference type="ARBA" id="ARBA00022448"/>
    </source>
</evidence>
<feature type="coiled-coil region" evidence="6">
    <location>
        <begin position="534"/>
        <end position="564"/>
    </location>
</feature>
<keyword evidence="3" id="KW-0732">Signal</keyword>
<proteinExistence type="predicted"/>
<dbReference type="GO" id="GO:0015627">
    <property type="term" value="C:type II protein secretion system complex"/>
    <property type="evidence" value="ECO:0007669"/>
    <property type="project" value="TreeGrafter"/>
</dbReference>
<dbReference type="AlphaFoldDB" id="A0A523S1S1"/>
<dbReference type="Gene3D" id="3.30.1370.130">
    <property type="match status" value="1"/>
</dbReference>
<organism evidence="8 9">
    <name type="scientific">Aerophobetes bacterium</name>
    <dbReference type="NCBI Taxonomy" id="2030807"/>
    <lineage>
        <taxon>Bacteria</taxon>
        <taxon>Candidatus Aerophobota</taxon>
    </lineage>
</organism>
<evidence type="ECO:0000256" key="5">
    <source>
        <dbReference type="ARBA" id="ARBA00023237"/>
    </source>
</evidence>
<evidence type="ECO:0000256" key="1">
    <source>
        <dbReference type="ARBA" id="ARBA00004370"/>
    </source>
</evidence>
<dbReference type="InterPro" id="IPR011662">
    <property type="entry name" value="Secretin/TonB_short_N"/>
</dbReference>
<evidence type="ECO:0000256" key="3">
    <source>
        <dbReference type="ARBA" id="ARBA00022729"/>
    </source>
</evidence>
<dbReference type="InterPro" id="IPR005644">
    <property type="entry name" value="NolW-like"/>
</dbReference>
<name>A0A523S1S1_UNCAE</name>
<evidence type="ECO:0000313" key="9">
    <source>
        <dbReference type="Proteomes" id="UP000316360"/>
    </source>
</evidence>